<feature type="domain" description="TRAP C4-dicarboxylate transport system permease DctM subunit" evidence="8">
    <location>
        <begin position="11"/>
        <end position="427"/>
    </location>
</feature>
<feature type="transmembrane region" description="Helical" evidence="7">
    <location>
        <begin position="403"/>
        <end position="431"/>
    </location>
</feature>
<comment type="caution">
    <text evidence="9">The sequence shown here is derived from an EMBL/GenBank/DDBJ whole genome shotgun (WGS) entry which is preliminary data.</text>
</comment>
<evidence type="ECO:0000256" key="4">
    <source>
        <dbReference type="ARBA" id="ARBA00022692"/>
    </source>
</evidence>
<name>A0AAW9SLT5_9RHOB</name>
<comment type="function">
    <text evidence="7">Part of the tripartite ATP-independent periplasmic (TRAP) transport system.</text>
</comment>
<evidence type="ECO:0000259" key="8">
    <source>
        <dbReference type="Pfam" id="PF06808"/>
    </source>
</evidence>
<accession>A0AAW9SLT5</accession>
<keyword evidence="5 7" id="KW-1133">Transmembrane helix</keyword>
<proteinExistence type="inferred from homology"/>
<feature type="transmembrane region" description="Helical" evidence="7">
    <location>
        <begin position="99"/>
        <end position="128"/>
    </location>
</feature>
<evidence type="ECO:0000256" key="5">
    <source>
        <dbReference type="ARBA" id="ARBA00022989"/>
    </source>
</evidence>
<feature type="transmembrane region" description="Helical" evidence="7">
    <location>
        <begin position="250"/>
        <end position="268"/>
    </location>
</feature>
<evidence type="ECO:0000256" key="6">
    <source>
        <dbReference type="ARBA" id="ARBA00023136"/>
    </source>
</evidence>
<dbReference type="InterPro" id="IPR010656">
    <property type="entry name" value="DctM"/>
</dbReference>
<sequence length="437" mass="46462">MSIALVTALIVIALLALMVLGTPLGVATLLVSVATSLIYFGPPGLFLVSSNVYHVLENYSLVAVPLFVFMAGILERSGIAESLFDAMAELGGSFPGSLGIQTCVVAVFLAAMSGIMGGEIVMLGMIALPQMFRLGYDRKLSIGIICAAGALATLIPPSIVMIVYGVTANVSISDLFLGGTGPGLLLASIYMLYIYIRARRNPAVAPALPVTEGARGPRKRAAVRALVAPLFVITSVMGTIYSGIASVTEAAAIGSCAAILVALLRKRLSYAMIRDTFRQTVLTVGSVVWLVLGAVSLVGIYNIIGGSRFLQGLLEGLDWHPVLVILLMMGIVFVLGTFMEWIAIVFITVPIFAPVAVGLGYDPVWFGVLFAMNIQIYYLSPPFGPACFFLKSVAPPDVTLQEIFASVWPFVLMQILGLLLVLFFPQIALFFPEVLSK</sequence>
<evidence type="ECO:0000313" key="9">
    <source>
        <dbReference type="EMBL" id="MEN9059760.1"/>
    </source>
</evidence>
<dbReference type="PIRSF" id="PIRSF006066">
    <property type="entry name" value="HI0050"/>
    <property type="match status" value="1"/>
</dbReference>
<keyword evidence="10" id="KW-1185">Reference proteome</keyword>
<feature type="transmembrane region" description="Helical" evidence="7">
    <location>
        <begin position="324"/>
        <end position="352"/>
    </location>
</feature>
<dbReference type="PANTHER" id="PTHR33362:SF7">
    <property type="entry name" value="SLL1103 PROTEIN"/>
    <property type="match status" value="1"/>
</dbReference>
<comment type="subcellular location">
    <subcellularLocation>
        <location evidence="1 7">Cell inner membrane</location>
        <topology evidence="1 7">Multi-pass membrane protein</topology>
    </subcellularLocation>
</comment>
<feature type="transmembrane region" description="Helical" evidence="7">
    <location>
        <begin position="31"/>
        <end position="48"/>
    </location>
</feature>
<protein>
    <recommendedName>
        <fullName evidence="7">TRAP transporter large permease protein</fullName>
    </recommendedName>
</protein>
<dbReference type="GO" id="GO:0022857">
    <property type="term" value="F:transmembrane transporter activity"/>
    <property type="evidence" value="ECO:0007669"/>
    <property type="project" value="UniProtKB-UniRule"/>
</dbReference>
<keyword evidence="6 7" id="KW-0472">Membrane</keyword>
<dbReference type="AlphaFoldDB" id="A0AAW9SLT5"/>
<evidence type="ECO:0000256" key="3">
    <source>
        <dbReference type="ARBA" id="ARBA00022519"/>
    </source>
</evidence>
<evidence type="ECO:0000256" key="7">
    <source>
        <dbReference type="RuleBase" id="RU369079"/>
    </source>
</evidence>
<evidence type="ECO:0000256" key="1">
    <source>
        <dbReference type="ARBA" id="ARBA00004429"/>
    </source>
</evidence>
<gene>
    <name evidence="9" type="ORF">ABFB10_00610</name>
</gene>
<feature type="transmembrane region" description="Helical" evidence="7">
    <location>
        <begin position="280"/>
        <end position="304"/>
    </location>
</feature>
<feature type="transmembrane region" description="Helical" evidence="7">
    <location>
        <begin position="176"/>
        <end position="196"/>
    </location>
</feature>
<comment type="similarity">
    <text evidence="7">Belongs to the TRAP transporter large permease family.</text>
</comment>
<reference evidence="9 10" key="1">
    <citation type="submission" date="2024-05" db="EMBL/GenBank/DDBJ databases">
        <title>Genome sequence of Ponticoccus litoralis KCCM 90028.</title>
        <authorList>
            <person name="Kim J.M."/>
            <person name="Lee J.K."/>
            <person name="Choi B.J."/>
            <person name="Bayburt H."/>
            <person name="Baek J.H."/>
            <person name="Jeon C.O."/>
        </authorList>
    </citation>
    <scope>NUCLEOTIDE SEQUENCE [LARGE SCALE GENOMIC DNA]</scope>
    <source>
        <strain evidence="9 10">KCCM 90028</strain>
    </source>
</reference>
<dbReference type="PANTHER" id="PTHR33362">
    <property type="entry name" value="SIALIC ACID TRAP TRANSPORTER PERMEASE PROTEIN SIAT-RELATED"/>
    <property type="match status" value="1"/>
</dbReference>
<dbReference type="NCBIfam" id="TIGR00786">
    <property type="entry name" value="dctM"/>
    <property type="match status" value="1"/>
</dbReference>
<feature type="transmembrane region" description="Helical" evidence="7">
    <location>
        <begin position="140"/>
        <end position="164"/>
    </location>
</feature>
<keyword evidence="7" id="KW-0813">Transport</keyword>
<feature type="transmembrane region" description="Helical" evidence="7">
    <location>
        <begin position="364"/>
        <end position="383"/>
    </location>
</feature>
<evidence type="ECO:0000256" key="2">
    <source>
        <dbReference type="ARBA" id="ARBA00022475"/>
    </source>
</evidence>
<feature type="transmembrane region" description="Helical" evidence="7">
    <location>
        <begin position="60"/>
        <end position="79"/>
    </location>
</feature>
<dbReference type="Proteomes" id="UP001428774">
    <property type="component" value="Unassembled WGS sequence"/>
</dbReference>
<dbReference type="EMBL" id="JBDNCH010000001">
    <property type="protein sequence ID" value="MEN9059760.1"/>
    <property type="molecule type" value="Genomic_DNA"/>
</dbReference>
<dbReference type="GO" id="GO:0005886">
    <property type="term" value="C:plasma membrane"/>
    <property type="evidence" value="ECO:0007669"/>
    <property type="project" value="UniProtKB-SubCell"/>
</dbReference>
<comment type="subunit">
    <text evidence="7">The complex comprises the extracytoplasmic solute receptor protein and the two transmembrane proteins.</text>
</comment>
<evidence type="ECO:0000313" key="10">
    <source>
        <dbReference type="Proteomes" id="UP001428774"/>
    </source>
</evidence>
<keyword evidence="4 7" id="KW-0812">Transmembrane</keyword>
<keyword evidence="2" id="KW-1003">Cell membrane</keyword>
<organism evidence="9 10">
    <name type="scientific">Ponticoccus litoralis</name>
    <dbReference type="NCBI Taxonomy" id="422297"/>
    <lineage>
        <taxon>Bacteria</taxon>
        <taxon>Pseudomonadati</taxon>
        <taxon>Pseudomonadota</taxon>
        <taxon>Alphaproteobacteria</taxon>
        <taxon>Rhodobacterales</taxon>
        <taxon>Roseobacteraceae</taxon>
        <taxon>Ponticoccus</taxon>
    </lineage>
</organism>
<keyword evidence="3 7" id="KW-0997">Cell inner membrane</keyword>
<feature type="transmembrane region" description="Helical" evidence="7">
    <location>
        <begin position="225"/>
        <end position="244"/>
    </location>
</feature>
<dbReference type="Pfam" id="PF06808">
    <property type="entry name" value="DctM"/>
    <property type="match status" value="1"/>
</dbReference>
<dbReference type="RefSeq" id="WP_347164898.1">
    <property type="nucleotide sequence ID" value="NZ_JBDNCH010000001.1"/>
</dbReference>
<dbReference type="InterPro" id="IPR004681">
    <property type="entry name" value="TRAP_DctM"/>
</dbReference>